<reference evidence="1" key="1">
    <citation type="submission" date="2021-06" db="EMBL/GenBank/DDBJ databases">
        <authorList>
            <person name="Kallberg Y."/>
            <person name="Tangrot J."/>
            <person name="Rosling A."/>
        </authorList>
    </citation>
    <scope>NUCLEOTIDE SEQUENCE</scope>
    <source>
        <strain evidence="1">CL356</strain>
    </source>
</reference>
<evidence type="ECO:0000313" key="1">
    <source>
        <dbReference type="EMBL" id="CAG8643148.1"/>
    </source>
</evidence>
<dbReference type="Proteomes" id="UP000789525">
    <property type="component" value="Unassembled WGS sequence"/>
</dbReference>
<accession>A0ACA9NBD9</accession>
<sequence length="108" mass="12371">RDFDGPSEYYDSEYCETESESSDSEFSDSEAEFGFSHSEAVNVPLTIQDNSRASFEIHNIAKKEWVIIYHNSEVIILFQNGAQKIQQRSRIETVEEAYQTKTTSCTIS</sequence>
<keyword evidence="2" id="KW-1185">Reference proteome</keyword>
<dbReference type="EMBL" id="CAJVPT010019724">
    <property type="protein sequence ID" value="CAG8643148.1"/>
    <property type="molecule type" value="Genomic_DNA"/>
</dbReference>
<evidence type="ECO:0000313" key="2">
    <source>
        <dbReference type="Proteomes" id="UP000789525"/>
    </source>
</evidence>
<name>A0ACA9NBD9_9GLOM</name>
<organism evidence="1 2">
    <name type="scientific">Acaulospora colombiana</name>
    <dbReference type="NCBI Taxonomy" id="27376"/>
    <lineage>
        <taxon>Eukaryota</taxon>
        <taxon>Fungi</taxon>
        <taxon>Fungi incertae sedis</taxon>
        <taxon>Mucoromycota</taxon>
        <taxon>Glomeromycotina</taxon>
        <taxon>Glomeromycetes</taxon>
        <taxon>Diversisporales</taxon>
        <taxon>Acaulosporaceae</taxon>
        <taxon>Acaulospora</taxon>
    </lineage>
</organism>
<proteinExistence type="predicted"/>
<comment type="caution">
    <text evidence="1">The sequence shown here is derived from an EMBL/GenBank/DDBJ whole genome shotgun (WGS) entry which is preliminary data.</text>
</comment>
<feature type="non-terminal residue" evidence="1">
    <location>
        <position position="1"/>
    </location>
</feature>
<protein>
    <submittedName>
        <fullName evidence="1">15605_t:CDS:1</fullName>
    </submittedName>
</protein>
<gene>
    <name evidence="1" type="ORF">ACOLOM_LOCUS8005</name>
</gene>